<proteinExistence type="predicted"/>
<reference evidence="2 3" key="1">
    <citation type="submission" date="2022-05" db="EMBL/GenBank/DDBJ databases">
        <authorList>
            <consortium name="Genoscope - CEA"/>
            <person name="William W."/>
        </authorList>
    </citation>
    <scope>NUCLEOTIDE SEQUENCE [LARGE SCALE GENOMIC DNA]</scope>
</reference>
<protein>
    <submittedName>
        <fullName evidence="2">Uncharacterized protein</fullName>
    </submittedName>
</protein>
<sequence length="144" mass="16021">MMYLKSSFLYTSYQGETDLLVFYVILVDLELEHEGAAPGSTSQPVRRNISLKLKAKSKSASSLSSGKSKKKEGKSGEKSRTGSEGDKESKRKQKSPGTAAAAQVVVMRELKWDHQILPIGQKVQDPLCEKYSFPILVYGRLVYF</sequence>
<organism evidence="2 3">
    <name type="scientific">Porites lobata</name>
    <dbReference type="NCBI Taxonomy" id="104759"/>
    <lineage>
        <taxon>Eukaryota</taxon>
        <taxon>Metazoa</taxon>
        <taxon>Cnidaria</taxon>
        <taxon>Anthozoa</taxon>
        <taxon>Hexacorallia</taxon>
        <taxon>Scleractinia</taxon>
        <taxon>Fungiina</taxon>
        <taxon>Poritidae</taxon>
        <taxon>Porites</taxon>
    </lineage>
</organism>
<accession>A0ABN8S9G2</accession>
<comment type="caution">
    <text evidence="2">The sequence shown here is derived from an EMBL/GenBank/DDBJ whole genome shotgun (WGS) entry which is preliminary data.</text>
</comment>
<evidence type="ECO:0000313" key="3">
    <source>
        <dbReference type="Proteomes" id="UP001159405"/>
    </source>
</evidence>
<dbReference type="EMBL" id="CALNXK010000558">
    <property type="protein sequence ID" value="CAH3187645.1"/>
    <property type="molecule type" value="Genomic_DNA"/>
</dbReference>
<name>A0ABN8S9G2_9CNID</name>
<keyword evidence="3" id="KW-1185">Reference proteome</keyword>
<feature type="compositionally biased region" description="Basic and acidic residues" evidence="1">
    <location>
        <begin position="73"/>
        <end position="89"/>
    </location>
</feature>
<gene>
    <name evidence="2" type="ORF">PLOB_00037890</name>
</gene>
<evidence type="ECO:0000313" key="2">
    <source>
        <dbReference type="EMBL" id="CAH3187645.1"/>
    </source>
</evidence>
<dbReference type="Proteomes" id="UP001159405">
    <property type="component" value="Unassembled WGS sequence"/>
</dbReference>
<evidence type="ECO:0000256" key="1">
    <source>
        <dbReference type="SAM" id="MobiDB-lite"/>
    </source>
</evidence>
<feature type="region of interest" description="Disordered" evidence="1">
    <location>
        <begin position="54"/>
        <end position="100"/>
    </location>
</feature>